<reference evidence="2 3" key="1">
    <citation type="submission" date="2019-07" db="EMBL/GenBank/DDBJ databases">
        <title>Rhodococcus cavernicolus sp. nov., isolated from a cave.</title>
        <authorList>
            <person name="Lee S.D."/>
        </authorList>
    </citation>
    <scope>NUCLEOTIDE SEQUENCE [LARGE SCALE GENOMIC DNA]</scope>
    <source>
        <strain evidence="2 3">C1-24</strain>
    </source>
</reference>
<proteinExistence type="predicted"/>
<dbReference type="Gene3D" id="1.10.443.10">
    <property type="entry name" value="Intergrase catalytic core"/>
    <property type="match status" value="1"/>
</dbReference>
<evidence type="ECO:0008006" key="4">
    <source>
        <dbReference type="Google" id="ProtNLM"/>
    </source>
</evidence>
<organism evidence="2 3">
    <name type="scientific">Antrihabitans cavernicola</name>
    <dbReference type="NCBI Taxonomy" id="2495913"/>
    <lineage>
        <taxon>Bacteria</taxon>
        <taxon>Bacillati</taxon>
        <taxon>Actinomycetota</taxon>
        <taxon>Actinomycetes</taxon>
        <taxon>Mycobacteriales</taxon>
        <taxon>Nocardiaceae</taxon>
        <taxon>Antrihabitans</taxon>
    </lineage>
</organism>
<dbReference type="AlphaFoldDB" id="A0A5A7SC89"/>
<dbReference type="SUPFAM" id="SSF56349">
    <property type="entry name" value="DNA breaking-rejoining enzymes"/>
    <property type="match status" value="1"/>
</dbReference>
<name>A0A5A7SC89_9NOCA</name>
<dbReference type="EMBL" id="VLNY01000005">
    <property type="protein sequence ID" value="KAA0022782.1"/>
    <property type="molecule type" value="Genomic_DNA"/>
</dbReference>
<keyword evidence="3" id="KW-1185">Reference proteome</keyword>
<dbReference type="GO" id="GO:0006310">
    <property type="term" value="P:DNA recombination"/>
    <property type="evidence" value="ECO:0007669"/>
    <property type="project" value="UniProtKB-KW"/>
</dbReference>
<protein>
    <recommendedName>
        <fullName evidence="4">Integrase</fullName>
    </recommendedName>
</protein>
<gene>
    <name evidence="2" type="ORF">FOY51_12745</name>
</gene>
<keyword evidence="1" id="KW-0233">DNA recombination</keyword>
<evidence type="ECO:0000256" key="1">
    <source>
        <dbReference type="ARBA" id="ARBA00023172"/>
    </source>
</evidence>
<sequence length="404" mass="44938">MLRRSGLTIREGAALLIPITGTLNGQPWRDQPIDEREAHRLARHLSAACFVVIGYLSGMRTGEILTLERGCLQRDPVSNLLLVRGRHWKGVRDETGSSVAEGRIRPDPWVVAEPVATAIGVLENLHHEQLLFPHMLGEHKSGPREFRTGQARTTGGINVDIADMIGWVNTYCAATGRGDSIPPDPTDPNIPARRLRRTLAWFIARKPRGLVAAAIQYGHLKVQMTVGYAGSYASGFPDDLAFEEWLARLDLLASANERLDEGEYVSGPAAATYRHRVDAAQRFAGHVLRTTSDARTLLANPDLQIYPGHGMTCVFDPRRAACHLSRDDTDTRRTPDLSDCRPNCVNIARTDRDIDELATDVERLRLLVDDPLAPPIRVVRDRHELHRLEDTVAQHIQWKAEADG</sequence>
<dbReference type="GO" id="GO:0015074">
    <property type="term" value="P:DNA integration"/>
    <property type="evidence" value="ECO:0007669"/>
    <property type="project" value="InterPro"/>
</dbReference>
<accession>A0A5A7SC89</accession>
<dbReference type="InterPro" id="IPR013762">
    <property type="entry name" value="Integrase-like_cat_sf"/>
</dbReference>
<dbReference type="OrthoDB" id="8776710at2"/>
<evidence type="ECO:0000313" key="3">
    <source>
        <dbReference type="Proteomes" id="UP000322244"/>
    </source>
</evidence>
<dbReference type="InterPro" id="IPR011010">
    <property type="entry name" value="DNA_brk_join_enz"/>
</dbReference>
<comment type="caution">
    <text evidence="2">The sequence shown here is derived from an EMBL/GenBank/DDBJ whole genome shotgun (WGS) entry which is preliminary data.</text>
</comment>
<dbReference type="GO" id="GO:0003677">
    <property type="term" value="F:DNA binding"/>
    <property type="evidence" value="ECO:0007669"/>
    <property type="project" value="InterPro"/>
</dbReference>
<dbReference type="Proteomes" id="UP000322244">
    <property type="component" value="Unassembled WGS sequence"/>
</dbReference>
<evidence type="ECO:0000313" key="2">
    <source>
        <dbReference type="EMBL" id="KAA0022782.1"/>
    </source>
</evidence>